<reference evidence="2" key="1">
    <citation type="submission" date="2020-05" db="EMBL/GenBank/DDBJ databases">
        <authorList>
            <person name="Chiriac C."/>
            <person name="Salcher M."/>
            <person name="Ghai R."/>
            <person name="Kavagutti S V."/>
        </authorList>
    </citation>
    <scope>NUCLEOTIDE SEQUENCE</scope>
</reference>
<evidence type="ECO:0000313" key="3">
    <source>
        <dbReference type="EMBL" id="CAB5035597.1"/>
    </source>
</evidence>
<dbReference type="EMBL" id="CAFBPX010000139">
    <property type="protein sequence ID" value="CAB5035597.1"/>
    <property type="molecule type" value="Genomic_DNA"/>
</dbReference>
<feature type="transmembrane region" description="Helical" evidence="1">
    <location>
        <begin position="131"/>
        <end position="154"/>
    </location>
</feature>
<proteinExistence type="predicted"/>
<accession>A0A6J5ZIU9</accession>
<feature type="transmembrane region" description="Helical" evidence="1">
    <location>
        <begin position="236"/>
        <end position="257"/>
    </location>
</feature>
<sequence>MAMQQSDDAEHPTRRGRIAAAERFGARHFLGLVFAVAVVCALISVRASRGGSFRDDDLVNIGYSQDTGFSLGSWLGPSQFREHLVPGASLMHKLVAAFGPEWWMAQLAAAILVAILVFGIALTVRAITQSPWFAIATSALVGTSVVVISIANWWTATSVHLPMLCAAAFTTFAALRWLETRSKPWFAIAVAGQLLACSFSDRAVPVPLMIAVVLVAAGSTTIRPTAKQVWADLKAALPLIVGLFAVVLLQIALTFMLSGAGTANPALTGALHTGQAVWKDLVRYWWEIGVSATVLNSWEAVLPEAMDAALTTGGAAGLALIAIVAGLTIRSAKSALIWAALAILVTVSGIQIAFGRLIYVGPQWLAGVPRYQELTVLFIAVLVPAAWAASGKPFPRSRLAAISLAVLAAAFAVSWLAHLRTDIRAAQPHVIAAATYARTMKASLQWWEKQPGPKTVLDERVPGEVVFAVPATQGYNLASRAARVFAPGVVVPPLNAIDGRLLRLDQGGSLREVRSGPSRSLRLKAPGCGRASPTAVWGTAGRYSVPAQIPTSVATDGRAILLRVVLAKSQGVGSVGVLAVGAWPSYELAQETHPDGFRVVMPAGTSNIELQLWHGASTCVSSIEAAPILYP</sequence>
<keyword evidence="1" id="KW-0472">Membrane</keyword>
<feature type="transmembrane region" description="Helical" evidence="1">
    <location>
        <begin position="371"/>
        <end position="387"/>
    </location>
</feature>
<feature type="transmembrane region" description="Helical" evidence="1">
    <location>
        <begin position="308"/>
        <end position="329"/>
    </location>
</feature>
<keyword evidence="1" id="KW-1133">Transmembrane helix</keyword>
<gene>
    <name evidence="2" type="ORF">UFOPK3522_00615</name>
    <name evidence="3" type="ORF">UFOPK4175_00821</name>
</gene>
<feature type="transmembrane region" description="Helical" evidence="1">
    <location>
        <begin position="399"/>
        <end position="417"/>
    </location>
</feature>
<feature type="transmembrane region" description="Helical" evidence="1">
    <location>
        <begin position="24"/>
        <end position="45"/>
    </location>
</feature>
<protein>
    <submittedName>
        <fullName evidence="2">Unannotated protein</fullName>
    </submittedName>
</protein>
<feature type="transmembrane region" description="Helical" evidence="1">
    <location>
        <begin position="207"/>
        <end position="224"/>
    </location>
</feature>
<dbReference type="AlphaFoldDB" id="A0A6J5ZIU9"/>
<dbReference type="EMBL" id="CAESAO010000038">
    <property type="protein sequence ID" value="CAB4341288.1"/>
    <property type="molecule type" value="Genomic_DNA"/>
</dbReference>
<feature type="transmembrane region" description="Helical" evidence="1">
    <location>
        <begin position="336"/>
        <end position="359"/>
    </location>
</feature>
<organism evidence="2">
    <name type="scientific">freshwater metagenome</name>
    <dbReference type="NCBI Taxonomy" id="449393"/>
    <lineage>
        <taxon>unclassified sequences</taxon>
        <taxon>metagenomes</taxon>
        <taxon>ecological metagenomes</taxon>
    </lineage>
</organism>
<keyword evidence="1" id="KW-0812">Transmembrane</keyword>
<name>A0A6J5ZIU9_9ZZZZ</name>
<evidence type="ECO:0000256" key="1">
    <source>
        <dbReference type="SAM" id="Phobius"/>
    </source>
</evidence>
<evidence type="ECO:0000313" key="2">
    <source>
        <dbReference type="EMBL" id="CAB4341288.1"/>
    </source>
</evidence>
<feature type="transmembrane region" description="Helical" evidence="1">
    <location>
        <begin position="103"/>
        <end position="124"/>
    </location>
</feature>